<dbReference type="OrthoDB" id="64767at2759"/>
<gene>
    <name evidence="5" type="ORF">FCC1311_087902</name>
</gene>
<feature type="compositionally biased region" description="Basic residues" evidence="3">
    <location>
        <begin position="114"/>
        <end position="124"/>
    </location>
</feature>
<feature type="region of interest" description="Disordered" evidence="3">
    <location>
        <begin position="1"/>
        <end position="43"/>
    </location>
</feature>
<dbReference type="GO" id="GO:0016787">
    <property type="term" value="F:hydrolase activity"/>
    <property type="evidence" value="ECO:0007669"/>
    <property type="project" value="UniProtKB-KW"/>
</dbReference>
<reference evidence="5 6" key="1">
    <citation type="submission" date="2017-12" db="EMBL/GenBank/DDBJ databases">
        <title>Sequencing, de novo assembly and annotation of complete genome of a new Thraustochytrid species, strain FCC1311.</title>
        <authorList>
            <person name="Sedici K."/>
            <person name="Godart F."/>
            <person name="Aiese Cigliano R."/>
            <person name="Sanseverino W."/>
            <person name="Barakat M."/>
            <person name="Ortet P."/>
            <person name="Marechal E."/>
            <person name="Cagnac O."/>
            <person name="Amato A."/>
        </authorList>
    </citation>
    <scope>NUCLEOTIDE SEQUENCE [LARGE SCALE GENOMIC DNA]</scope>
</reference>
<dbReference type="InParanoid" id="A0A2R5GNU5"/>
<dbReference type="GO" id="GO:0005524">
    <property type="term" value="F:ATP binding"/>
    <property type="evidence" value="ECO:0007669"/>
    <property type="project" value="InterPro"/>
</dbReference>
<dbReference type="AlphaFoldDB" id="A0A2R5GNU5"/>
<dbReference type="Pfam" id="PF00270">
    <property type="entry name" value="DEAD"/>
    <property type="match status" value="1"/>
</dbReference>
<dbReference type="InterPro" id="IPR011545">
    <property type="entry name" value="DEAD/DEAH_box_helicase_dom"/>
</dbReference>
<evidence type="ECO:0000256" key="2">
    <source>
        <dbReference type="ARBA" id="ARBA00022806"/>
    </source>
</evidence>
<evidence type="ECO:0000259" key="4">
    <source>
        <dbReference type="PROSITE" id="PS51192"/>
    </source>
</evidence>
<feature type="region of interest" description="Disordered" evidence="3">
    <location>
        <begin position="100"/>
        <end position="127"/>
    </location>
</feature>
<evidence type="ECO:0000313" key="6">
    <source>
        <dbReference type="Proteomes" id="UP000241890"/>
    </source>
</evidence>
<evidence type="ECO:0000256" key="3">
    <source>
        <dbReference type="SAM" id="MobiDB-lite"/>
    </source>
</evidence>
<keyword evidence="2 5" id="KW-0067">ATP-binding</keyword>
<dbReference type="InterPro" id="IPR014001">
    <property type="entry name" value="Helicase_ATP-bd"/>
</dbReference>
<organism evidence="5 6">
    <name type="scientific">Hondaea fermentalgiana</name>
    <dbReference type="NCBI Taxonomy" id="2315210"/>
    <lineage>
        <taxon>Eukaryota</taxon>
        <taxon>Sar</taxon>
        <taxon>Stramenopiles</taxon>
        <taxon>Bigyra</taxon>
        <taxon>Labyrinthulomycetes</taxon>
        <taxon>Thraustochytrida</taxon>
        <taxon>Thraustochytriidae</taxon>
        <taxon>Hondaea</taxon>
    </lineage>
</organism>
<keyword evidence="1" id="KW-0378">Hydrolase</keyword>
<dbReference type="SMART" id="SM00487">
    <property type="entry name" value="DEXDc"/>
    <property type="match status" value="1"/>
</dbReference>
<protein>
    <submittedName>
        <fullName evidence="5">ATP-dependent RNA helicase mtr4</fullName>
    </submittedName>
</protein>
<name>A0A2R5GNU5_9STRA</name>
<dbReference type="GO" id="GO:0005737">
    <property type="term" value="C:cytoplasm"/>
    <property type="evidence" value="ECO:0007669"/>
    <property type="project" value="TreeGrafter"/>
</dbReference>
<keyword evidence="6" id="KW-1185">Reference proteome</keyword>
<dbReference type="Proteomes" id="UP000241890">
    <property type="component" value="Unassembled WGS sequence"/>
</dbReference>
<dbReference type="PANTHER" id="PTHR44533">
    <property type="entry name" value="DEAD/H RNA HELICASE, PUTATIVE-RELATED"/>
    <property type="match status" value="1"/>
</dbReference>
<dbReference type="InterPro" id="IPR027417">
    <property type="entry name" value="P-loop_NTPase"/>
</dbReference>
<dbReference type="SUPFAM" id="SSF52540">
    <property type="entry name" value="P-loop containing nucleoside triphosphate hydrolases"/>
    <property type="match status" value="1"/>
</dbReference>
<dbReference type="Gene3D" id="3.40.50.300">
    <property type="entry name" value="P-loop containing nucleotide triphosphate hydrolases"/>
    <property type="match status" value="2"/>
</dbReference>
<keyword evidence="2 5" id="KW-0547">Nucleotide-binding</keyword>
<keyword evidence="2 5" id="KW-0347">Helicase</keyword>
<feature type="region of interest" description="Disordered" evidence="3">
    <location>
        <begin position="449"/>
        <end position="469"/>
    </location>
</feature>
<evidence type="ECO:0000256" key="1">
    <source>
        <dbReference type="ARBA" id="ARBA00022801"/>
    </source>
</evidence>
<sequence length="1175" mass="131865">MMARPVRTGPRLTKKARERKHEAEKADKALGGATMKEVEGEEATKKTPHWYVELQWFRLLRGQARLNQIARLLVELAPNKVFDPRGIYAAHLKEEANNAIADEEDNAEGASGKGAKKNKKAKKPSKADLIRQQNTLKRQKDAAAKDAEKLRTLGAQAGANIKLKTESGKLLLLLGMLKQAVRDNLVVDVLDTMWEIEEVSKEVDEKERKAAFKPYGDVIKQAAEIRNSREALGGMNIFDFQLTAMSDRLPPLNLHSLSGKFKLDQWQLHVIDLINKRKSVLITAPTSSGKTVLSTFVCTTGLKVLFTVPSEPLAWQVAAMLRALKVDVAILVPTLSYVPLKWTVVVGTPHSLESGLTKQVGFDFDYMVGDEIHSLNNQDGPALQRLIRAIPKTCKVLALSATIGNATELQNWWETIVGEGEIELVVHKSRFINLQRYVWANQNEMGESAAAVEDNDEASTSKVGGENVTDGKLQPLHPCSVLSVDYLASEEYASSDLAFTPVDAYALFKAMDALAQGAFDVSDLKPKTFFAPKGSQRVTLMQAKEYEDALKERLVKIAKEEPDLCALLLASLAPGNNIKTIKKARKPMLSKSKEELAKFDRETAEKLMGKVEKALESSAVNTSNSALADLTFDLHRSERTPAICFQLDSVRCQSMFDGMLRELEERELRTHPNFRRDLERKSKGLEKLREKAAKRAGKRGDDDDAIAEAQEFGESGVNEAVDVNTPHPDFVLTPPGRGMSAVETRDVEDKLRDDLPPSGDLPHPLIRGLRRGIGMYIEGLSSGYQRLVQAMAQQGRLGIVFSDELLAYGVNMPFRSAVFFGDPGPEWLTPLLHQQMAGRAGRRGLDRQGNLIYCGFAPSRLKNLLRGRLPRVTGRWPLYPTIPLQLEMNKRYEVAGAPLTTEKMQDICATPLEEWLDNKNVEDYYGVAENWIKQLGILDHPPSSYNYLIPELVWELRKFLPESLALEYLLEPMVKKYRDLVYNQFDKDADVAHQTSMFLLFCRICSREPHHEFSEAELESAAGSADALKWARPLPFPHSQDDEWDRWTEILNESQQRILDSDLPYKEQMLLPVPMDAPLDNMVYASFVRNQIDPALPTPVQHHLRERIWNVGEILRITSNVLGRSPELQPVQNLIRKAFVRIRYILDECATRNWKKFDDASVSHAEAQAPVPPAN</sequence>
<dbReference type="GO" id="GO:0004386">
    <property type="term" value="F:helicase activity"/>
    <property type="evidence" value="ECO:0007669"/>
    <property type="project" value="UniProtKB-KW"/>
</dbReference>
<evidence type="ECO:0000313" key="5">
    <source>
        <dbReference type="EMBL" id="GBG32566.1"/>
    </source>
</evidence>
<dbReference type="PANTHER" id="PTHR44533:SF4">
    <property type="entry name" value="DEAD_H RNA HELICASE, PUTATIVE-RELATED"/>
    <property type="match status" value="1"/>
</dbReference>
<dbReference type="GO" id="GO:0003676">
    <property type="term" value="F:nucleic acid binding"/>
    <property type="evidence" value="ECO:0007669"/>
    <property type="project" value="InterPro"/>
</dbReference>
<comment type="caution">
    <text evidence="5">The sequence shown here is derived from an EMBL/GenBank/DDBJ whole genome shotgun (WGS) entry which is preliminary data.</text>
</comment>
<dbReference type="InterPro" id="IPR052431">
    <property type="entry name" value="SKI2_subfamily_helicases"/>
</dbReference>
<dbReference type="EMBL" id="BEYU01000125">
    <property type="protein sequence ID" value="GBG32566.1"/>
    <property type="molecule type" value="Genomic_DNA"/>
</dbReference>
<accession>A0A2R5GNU5</accession>
<feature type="compositionally biased region" description="Basic and acidic residues" evidence="3">
    <location>
        <begin position="19"/>
        <end position="28"/>
    </location>
</feature>
<dbReference type="PROSITE" id="PS51192">
    <property type="entry name" value="HELICASE_ATP_BIND_1"/>
    <property type="match status" value="1"/>
</dbReference>
<feature type="domain" description="Helicase ATP-binding" evidence="4">
    <location>
        <begin position="271"/>
        <end position="421"/>
    </location>
</feature>
<feature type="region of interest" description="Disordered" evidence="3">
    <location>
        <begin position="719"/>
        <end position="741"/>
    </location>
</feature>
<proteinExistence type="predicted"/>